<feature type="transmembrane region" description="Helical" evidence="8">
    <location>
        <begin position="12"/>
        <end position="40"/>
    </location>
</feature>
<organism evidence="10 12">
    <name type="scientific">Adineta ricciae</name>
    <name type="common">Rotifer</name>
    <dbReference type="NCBI Taxonomy" id="249248"/>
    <lineage>
        <taxon>Eukaryota</taxon>
        <taxon>Metazoa</taxon>
        <taxon>Spiralia</taxon>
        <taxon>Gnathifera</taxon>
        <taxon>Rotifera</taxon>
        <taxon>Eurotatoria</taxon>
        <taxon>Bdelloidea</taxon>
        <taxon>Adinetida</taxon>
        <taxon>Adinetidae</taxon>
        <taxon>Adineta</taxon>
    </lineage>
</organism>
<feature type="transmembrane region" description="Helical" evidence="8">
    <location>
        <begin position="221"/>
        <end position="241"/>
    </location>
</feature>
<name>A0A814LVJ4_ADIRI</name>
<sequence length="308" mass="34722">MSSSQNNQSTIYISSSLLISLIQIPILSLTIVLAIAYILLLLIRPAFRHNKLNWFTINVCLTSTCISTYFLAINIQLVLSISSSLSIRLQFFLQYMGISQVTYSHCAIACSRLLTVVYANKRIFQSNVCICCCVICGWILAVVLTMPLLFQDILIFYSNSLATNFWSYYYIVITLFLPLVIVTACNTRTLLFIRSSTRRIHAMGADGQGNQNRDGLLIKTMVGNFIVFLGGWSPPMIIQLFNKTNYIPVSLNIYFQTVAVLTLFQSVVLLIVTNQPVRTFLKQIVVGQPRVVNANRTQIKRQTIIAPH</sequence>
<dbReference type="GO" id="GO:0016020">
    <property type="term" value="C:membrane"/>
    <property type="evidence" value="ECO:0007669"/>
    <property type="project" value="UniProtKB-SubCell"/>
</dbReference>
<feature type="transmembrane region" description="Helical" evidence="8">
    <location>
        <begin position="92"/>
        <end position="115"/>
    </location>
</feature>
<feature type="transmembrane region" description="Helical" evidence="8">
    <location>
        <begin position="52"/>
        <end position="72"/>
    </location>
</feature>
<dbReference type="InterPro" id="IPR050125">
    <property type="entry name" value="GPCR_opsins"/>
</dbReference>
<comment type="caution">
    <text evidence="10">The sequence shown here is derived from an EMBL/GenBank/DDBJ whole genome shotgun (WGS) entry which is preliminary data.</text>
</comment>
<dbReference type="Proteomes" id="UP000663828">
    <property type="component" value="Unassembled WGS sequence"/>
</dbReference>
<dbReference type="EMBL" id="CAJNOR010001075">
    <property type="protein sequence ID" value="CAF1069808.1"/>
    <property type="molecule type" value="Genomic_DNA"/>
</dbReference>
<comment type="subcellular location">
    <subcellularLocation>
        <location evidence="1">Membrane</location>
        <topology evidence="1">Multi-pass membrane protein</topology>
    </subcellularLocation>
</comment>
<dbReference type="Proteomes" id="UP000663852">
    <property type="component" value="Unassembled WGS sequence"/>
</dbReference>
<evidence type="ECO:0000256" key="3">
    <source>
        <dbReference type="ARBA" id="ARBA00022989"/>
    </source>
</evidence>
<feature type="domain" description="G-protein coupled receptors family 1 profile" evidence="9">
    <location>
        <begin position="34"/>
        <end position="273"/>
    </location>
</feature>
<dbReference type="PROSITE" id="PS50262">
    <property type="entry name" value="G_PROTEIN_RECEP_F1_2"/>
    <property type="match status" value="1"/>
</dbReference>
<evidence type="ECO:0000313" key="12">
    <source>
        <dbReference type="Proteomes" id="UP000663828"/>
    </source>
</evidence>
<dbReference type="PANTHER" id="PTHR24240">
    <property type="entry name" value="OPSIN"/>
    <property type="match status" value="1"/>
</dbReference>
<evidence type="ECO:0000256" key="4">
    <source>
        <dbReference type="ARBA" id="ARBA00023040"/>
    </source>
</evidence>
<dbReference type="EMBL" id="CAJNOJ010000139">
    <property type="protein sequence ID" value="CAF1185177.1"/>
    <property type="molecule type" value="Genomic_DNA"/>
</dbReference>
<keyword evidence="3 8" id="KW-1133">Transmembrane helix</keyword>
<keyword evidence="6" id="KW-0675">Receptor</keyword>
<dbReference type="GO" id="GO:0004930">
    <property type="term" value="F:G protein-coupled receptor activity"/>
    <property type="evidence" value="ECO:0007669"/>
    <property type="project" value="UniProtKB-KW"/>
</dbReference>
<evidence type="ECO:0000259" key="9">
    <source>
        <dbReference type="PROSITE" id="PS50262"/>
    </source>
</evidence>
<evidence type="ECO:0000256" key="5">
    <source>
        <dbReference type="ARBA" id="ARBA00023136"/>
    </source>
</evidence>
<dbReference type="AlphaFoldDB" id="A0A814LVJ4"/>
<evidence type="ECO:0000256" key="2">
    <source>
        <dbReference type="ARBA" id="ARBA00022692"/>
    </source>
</evidence>
<feature type="transmembrane region" description="Helical" evidence="8">
    <location>
        <begin position="127"/>
        <end position="148"/>
    </location>
</feature>
<dbReference type="InterPro" id="IPR017452">
    <property type="entry name" value="GPCR_Rhodpsn_7TM"/>
</dbReference>
<reference evidence="10" key="1">
    <citation type="submission" date="2021-02" db="EMBL/GenBank/DDBJ databases">
        <authorList>
            <person name="Nowell W R."/>
        </authorList>
    </citation>
    <scope>NUCLEOTIDE SEQUENCE</scope>
</reference>
<accession>A0A814LVJ4</accession>
<keyword evidence="4" id="KW-0297">G-protein coupled receptor</keyword>
<keyword evidence="12" id="KW-1185">Reference proteome</keyword>
<keyword evidence="5 8" id="KW-0472">Membrane</keyword>
<keyword evidence="2 8" id="KW-0812">Transmembrane</keyword>
<evidence type="ECO:0000313" key="11">
    <source>
        <dbReference type="EMBL" id="CAF1185177.1"/>
    </source>
</evidence>
<keyword evidence="7" id="KW-0807">Transducer</keyword>
<dbReference type="CDD" id="cd00637">
    <property type="entry name" value="7tm_classA_rhodopsin-like"/>
    <property type="match status" value="1"/>
</dbReference>
<evidence type="ECO:0000256" key="7">
    <source>
        <dbReference type="ARBA" id="ARBA00023224"/>
    </source>
</evidence>
<dbReference type="SUPFAM" id="SSF81321">
    <property type="entry name" value="Family A G protein-coupled receptor-like"/>
    <property type="match status" value="1"/>
</dbReference>
<protein>
    <recommendedName>
        <fullName evidence="9">G-protein coupled receptors family 1 profile domain-containing protein</fullName>
    </recommendedName>
</protein>
<evidence type="ECO:0000256" key="6">
    <source>
        <dbReference type="ARBA" id="ARBA00023170"/>
    </source>
</evidence>
<feature type="transmembrane region" description="Helical" evidence="8">
    <location>
        <begin position="168"/>
        <end position="193"/>
    </location>
</feature>
<feature type="transmembrane region" description="Helical" evidence="8">
    <location>
        <begin position="253"/>
        <end position="272"/>
    </location>
</feature>
<dbReference type="Gene3D" id="1.20.1070.10">
    <property type="entry name" value="Rhodopsin 7-helix transmembrane proteins"/>
    <property type="match status" value="1"/>
</dbReference>
<gene>
    <name evidence="11" type="ORF">EDS130_LOCUS24479</name>
    <name evidence="10" type="ORF">XAT740_LOCUS16745</name>
</gene>
<evidence type="ECO:0000313" key="10">
    <source>
        <dbReference type="EMBL" id="CAF1069808.1"/>
    </source>
</evidence>
<evidence type="ECO:0000256" key="1">
    <source>
        <dbReference type="ARBA" id="ARBA00004141"/>
    </source>
</evidence>
<proteinExistence type="predicted"/>
<evidence type="ECO:0000256" key="8">
    <source>
        <dbReference type="SAM" id="Phobius"/>
    </source>
</evidence>